<protein>
    <submittedName>
        <fullName evidence="1">Uncharacterized protein</fullName>
    </submittedName>
</protein>
<organism evidence="1">
    <name type="scientific">Lepeophtheirus salmonis</name>
    <name type="common">Salmon louse</name>
    <name type="synonym">Caligus salmonis</name>
    <dbReference type="NCBI Taxonomy" id="72036"/>
    <lineage>
        <taxon>Eukaryota</taxon>
        <taxon>Metazoa</taxon>
        <taxon>Ecdysozoa</taxon>
        <taxon>Arthropoda</taxon>
        <taxon>Crustacea</taxon>
        <taxon>Multicrustacea</taxon>
        <taxon>Hexanauplia</taxon>
        <taxon>Copepoda</taxon>
        <taxon>Siphonostomatoida</taxon>
        <taxon>Caligidae</taxon>
        <taxon>Lepeophtheirus</taxon>
    </lineage>
</organism>
<dbReference type="EMBL" id="HACA01030181">
    <property type="protein sequence ID" value="CDW47542.1"/>
    <property type="molecule type" value="Transcribed_RNA"/>
</dbReference>
<dbReference type="AlphaFoldDB" id="A0A0K2VBH9"/>
<reference evidence="1" key="1">
    <citation type="submission" date="2014-05" db="EMBL/GenBank/DDBJ databases">
        <authorList>
            <person name="Chronopoulou M."/>
        </authorList>
    </citation>
    <scope>NUCLEOTIDE SEQUENCE</scope>
    <source>
        <tissue evidence="1">Whole organism</tissue>
    </source>
</reference>
<name>A0A0K2VBH9_LEPSM</name>
<proteinExistence type="predicted"/>
<sequence length="53" mass="6098">MVFCQYGPFTLHNILLPFQNEYMPGIIFQLSSSFFSLCSLTTRLRRMVGGSTF</sequence>
<evidence type="ECO:0000313" key="1">
    <source>
        <dbReference type="EMBL" id="CDW47542.1"/>
    </source>
</evidence>
<accession>A0A0K2VBH9</accession>